<organism evidence="2 3">
    <name type="scientific">Glutamicibacter soli</name>
    <dbReference type="NCBI Taxonomy" id="453836"/>
    <lineage>
        <taxon>Bacteria</taxon>
        <taxon>Bacillati</taxon>
        <taxon>Actinomycetota</taxon>
        <taxon>Actinomycetes</taxon>
        <taxon>Micrococcales</taxon>
        <taxon>Micrococcaceae</taxon>
        <taxon>Glutamicibacter</taxon>
    </lineage>
</organism>
<dbReference type="AlphaFoldDB" id="A0A365YCC0"/>
<keyword evidence="3" id="KW-1185">Reference proteome</keyword>
<dbReference type="CDD" id="cd04301">
    <property type="entry name" value="NAT_SF"/>
    <property type="match status" value="1"/>
</dbReference>
<dbReference type="InterPro" id="IPR000182">
    <property type="entry name" value="GNAT_dom"/>
</dbReference>
<dbReference type="SUPFAM" id="SSF55729">
    <property type="entry name" value="Acyl-CoA N-acyltransferases (Nat)"/>
    <property type="match status" value="1"/>
</dbReference>
<proteinExistence type="predicted"/>
<dbReference type="EMBL" id="POAF01000006">
    <property type="protein sequence ID" value="RBL99959.1"/>
    <property type="molecule type" value="Genomic_DNA"/>
</dbReference>
<dbReference type="InterPro" id="IPR016181">
    <property type="entry name" value="Acyl_CoA_acyltransferase"/>
</dbReference>
<evidence type="ECO:0000259" key="1">
    <source>
        <dbReference type="PROSITE" id="PS51186"/>
    </source>
</evidence>
<keyword evidence="2" id="KW-0808">Transferase</keyword>
<dbReference type="Pfam" id="PF13508">
    <property type="entry name" value="Acetyltransf_7"/>
    <property type="match status" value="1"/>
</dbReference>
<protein>
    <submittedName>
        <fullName evidence="2">N-acetyltransferase</fullName>
    </submittedName>
</protein>
<evidence type="ECO:0000313" key="2">
    <source>
        <dbReference type="EMBL" id="RBL99959.1"/>
    </source>
</evidence>
<dbReference type="PROSITE" id="PS51186">
    <property type="entry name" value="GNAT"/>
    <property type="match status" value="1"/>
</dbReference>
<name>A0A365YCC0_9MICC</name>
<dbReference type="RefSeq" id="WP_047118186.1">
    <property type="nucleotide sequence ID" value="NZ_CM125969.1"/>
</dbReference>
<dbReference type="GO" id="GO:0016747">
    <property type="term" value="F:acyltransferase activity, transferring groups other than amino-acyl groups"/>
    <property type="evidence" value="ECO:0007669"/>
    <property type="project" value="InterPro"/>
</dbReference>
<evidence type="ECO:0000313" key="3">
    <source>
        <dbReference type="Proteomes" id="UP000252167"/>
    </source>
</evidence>
<dbReference type="Gene3D" id="3.40.630.30">
    <property type="match status" value="1"/>
</dbReference>
<dbReference type="Proteomes" id="UP000252167">
    <property type="component" value="Unassembled WGS sequence"/>
</dbReference>
<feature type="domain" description="N-acetyltransferase" evidence="1">
    <location>
        <begin position="15"/>
        <end position="171"/>
    </location>
</feature>
<accession>A0A365YCC0</accession>
<sequence length="171" mass="19019">MPELKDYRIRAATAADVRPALEMKLAAWRQAYSGFRGEEFFAFHEEQLEAQVAWWERGLAGGAQFYIAEDAEGRIIGLAGGTPVIDEDQDAGVEIELGMLYILADFYGSGLGAHLLQVVLGQRPALVWVLQGNERAIAFYRKHGFELDGVSEELTGSWNGLTELRMVRRNG</sequence>
<comment type="caution">
    <text evidence="2">The sequence shown here is derived from an EMBL/GenBank/DDBJ whole genome shotgun (WGS) entry which is preliminary data.</text>
</comment>
<reference evidence="2 3" key="1">
    <citation type="submission" date="2018-01" db="EMBL/GenBank/DDBJ databases">
        <title>Glutamicibacter soli strain NHPC-3 Whole genome sequence and assembly.</title>
        <authorList>
            <person name="Choudhury P."/>
            <person name="Gupta D."/>
            <person name="Sengupta K."/>
            <person name="Jawed A."/>
            <person name="Sultana N."/>
            <person name="Saha P."/>
        </authorList>
    </citation>
    <scope>NUCLEOTIDE SEQUENCE [LARGE SCALE GENOMIC DNA]</scope>
    <source>
        <strain evidence="2 3">NHPC-3</strain>
    </source>
</reference>
<gene>
    <name evidence="2" type="ORF">C1H84_12490</name>
</gene>